<comment type="caution">
    <text evidence="3">The sequence shown here is derived from an EMBL/GenBank/DDBJ whole genome shotgun (WGS) entry which is preliminary data.</text>
</comment>
<dbReference type="AlphaFoldDB" id="A0A7U7JRD9"/>
<sequence length="239" mass="28104">MAYTYTIKDIMKITGVTKRTLHYYDEIGLLSPKKNNKNYRIYEQQDLEKLQKILVFKSLDLDISKIKQYISYDNNELRKILSEELTNLDKKISDLQAIQQSISNFVNGDSLLNSGILNNPLQSQYETEASIKYGNTKSYQSFIKHQDSLQIDDIHDEMTSLFNQFNRMSLNNHPIQDCRDIVLKWKKLMITIADFDDSTLCCIAKTYENDTRFNDYFSTYHNEDLTSYISKAVHYFLCK</sequence>
<dbReference type="InterPro" id="IPR036244">
    <property type="entry name" value="TipA-like_antibiotic-bd"/>
</dbReference>
<evidence type="ECO:0000256" key="1">
    <source>
        <dbReference type="ARBA" id="ARBA00023125"/>
    </source>
</evidence>
<dbReference type="Pfam" id="PF13411">
    <property type="entry name" value="MerR_1"/>
    <property type="match status" value="1"/>
</dbReference>
<gene>
    <name evidence="3" type="ORF">BN1326_140191</name>
</gene>
<dbReference type="PANTHER" id="PTHR30204:SF96">
    <property type="entry name" value="CHROMOSOME-ANCHORING PROTEIN RACA"/>
    <property type="match status" value="1"/>
</dbReference>
<dbReference type="CDD" id="cd01106">
    <property type="entry name" value="HTH_TipAL-Mta"/>
    <property type="match status" value="1"/>
</dbReference>
<dbReference type="PANTHER" id="PTHR30204">
    <property type="entry name" value="REDOX-CYCLING DRUG-SENSING TRANSCRIPTIONAL ACTIVATOR SOXR"/>
    <property type="match status" value="1"/>
</dbReference>
<dbReference type="RefSeq" id="WP_031787160.1">
    <property type="nucleotide sequence ID" value="NZ_AP018562.1"/>
</dbReference>
<evidence type="ECO:0000313" key="3">
    <source>
        <dbReference type="EMBL" id="CRI15151.1"/>
    </source>
</evidence>
<dbReference type="Gene3D" id="1.10.1660.10">
    <property type="match status" value="1"/>
</dbReference>
<feature type="domain" description="HTH merR-type" evidence="2">
    <location>
        <begin position="4"/>
        <end position="72"/>
    </location>
</feature>
<dbReference type="InterPro" id="IPR009061">
    <property type="entry name" value="DNA-bd_dom_put_sf"/>
</dbReference>
<protein>
    <submittedName>
        <fullName evidence="3">MerR family regulatory protein</fullName>
    </submittedName>
</protein>
<accession>A0A7U7JRD9</accession>
<dbReference type="SUPFAM" id="SSF89082">
    <property type="entry name" value="Antibiotic binding domain of TipA-like multidrug resistance regulators"/>
    <property type="match status" value="1"/>
</dbReference>
<proteinExistence type="predicted"/>
<dbReference type="InterPro" id="IPR000551">
    <property type="entry name" value="MerR-type_HTH_dom"/>
</dbReference>
<dbReference type="PROSITE" id="PS50937">
    <property type="entry name" value="HTH_MERR_2"/>
    <property type="match status" value="1"/>
</dbReference>
<dbReference type="InterPro" id="IPR047057">
    <property type="entry name" value="MerR_fam"/>
</dbReference>
<keyword evidence="4" id="KW-1185">Reference proteome</keyword>
<evidence type="ECO:0000259" key="2">
    <source>
        <dbReference type="PROSITE" id="PS50937"/>
    </source>
</evidence>
<keyword evidence="1" id="KW-0238">DNA-binding</keyword>
<dbReference type="InterPro" id="IPR012925">
    <property type="entry name" value="TipAS_dom"/>
</dbReference>
<name>A0A7U7JRD9_9STAP</name>
<dbReference type="SMART" id="SM00422">
    <property type="entry name" value="HTH_MERR"/>
    <property type="match status" value="1"/>
</dbReference>
<dbReference type="Pfam" id="PF07739">
    <property type="entry name" value="TipAS"/>
    <property type="match status" value="1"/>
</dbReference>
<dbReference type="Proteomes" id="UP000236509">
    <property type="component" value="Unassembled WGS sequence"/>
</dbReference>
<dbReference type="EMBL" id="CVOU01000006">
    <property type="protein sequence ID" value="CRI15151.1"/>
    <property type="molecule type" value="Genomic_DNA"/>
</dbReference>
<dbReference type="SUPFAM" id="SSF46955">
    <property type="entry name" value="Putative DNA-binding domain"/>
    <property type="match status" value="1"/>
</dbReference>
<evidence type="ECO:0000313" key="4">
    <source>
        <dbReference type="Proteomes" id="UP000236509"/>
    </source>
</evidence>
<dbReference type="GO" id="GO:0003700">
    <property type="term" value="F:DNA-binding transcription factor activity"/>
    <property type="evidence" value="ECO:0007669"/>
    <property type="project" value="InterPro"/>
</dbReference>
<reference evidence="3 4" key="1">
    <citation type="submission" date="2015-04" db="EMBL/GenBank/DDBJ databases">
        <authorList>
            <person name="Cao L."/>
            <person name="Gao C.H."/>
        </authorList>
    </citation>
    <scope>NUCLEOTIDE SEQUENCE [LARGE SCALE GENOMIC DNA]</scope>
    <source>
        <strain evidence="3 4">SH3</strain>
    </source>
</reference>
<organism evidence="3 4">
    <name type="scientific">Staphylococcus argenteus</name>
    <dbReference type="NCBI Taxonomy" id="985002"/>
    <lineage>
        <taxon>Bacteria</taxon>
        <taxon>Bacillati</taxon>
        <taxon>Bacillota</taxon>
        <taxon>Bacilli</taxon>
        <taxon>Bacillales</taxon>
        <taxon>Staphylococcaceae</taxon>
        <taxon>Staphylococcus</taxon>
    </lineage>
</organism>
<dbReference type="GO" id="GO:0003677">
    <property type="term" value="F:DNA binding"/>
    <property type="evidence" value="ECO:0007669"/>
    <property type="project" value="UniProtKB-KW"/>
</dbReference>